<dbReference type="Gramene" id="TraesLDM4A03G02131720.1">
    <property type="protein sequence ID" value="TraesLDM4A03G02131720.1.CDS1"/>
    <property type="gene ID" value="TraesLDM4A03G02131720"/>
</dbReference>
<dbReference type="Gramene" id="TraesSYM4A03G02160760.1">
    <property type="protein sequence ID" value="TraesSYM4A03G02160760.1.CDS1"/>
    <property type="gene ID" value="TraesSYM4A03G02160760"/>
</dbReference>
<protein>
    <recommendedName>
        <fullName evidence="1">KIB1-4 beta-propeller domain-containing protein</fullName>
    </recommendedName>
</protein>
<dbReference type="Gramene" id="TraesJAG4A03G02134190.1">
    <property type="protein sequence ID" value="TraesJAG4A03G02134190.1.CDS1"/>
    <property type="gene ID" value="TraesJAG4A03G02134190"/>
</dbReference>
<feature type="domain" description="KIB1-4 beta-propeller" evidence="1">
    <location>
        <begin position="179"/>
        <end position="319"/>
    </location>
</feature>
<dbReference type="OrthoDB" id="689616at2759"/>
<dbReference type="Gramene" id="TraesSTA4A03G02129700.1">
    <property type="protein sequence ID" value="TraesSTA4A03G02129700.1.CDS1"/>
    <property type="gene ID" value="TraesSTA4A03G02129700"/>
</dbReference>
<evidence type="ECO:0000259" key="1">
    <source>
        <dbReference type="Pfam" id="PF03478"/>
    </source>
</evidence>
<dbReference type="Proteomes" id="UP000019116">
    <property type="component" value="Chromosome 4A"/>
</dbReference>
<proteinExistence type="predicted"/>
<dbReference type="InterPro" id="IPR005174">
    <property type="entry name" value="KIB1-4_b-propeller"/>
</dbReference>
<dbReference type="Gramene" id="TraesCS4A03G0664500.1">
    <property type="protein sequence ID" value="TraesCS4A03G0664500.1.CDS1"/>
    <property type="gene ID" value="TraesCS4A03G0664500"/>
</dbReference>
<keyword evidence="3" id="KW-1185">Reference proteome</keyword>
<name>A0A3B6HXU0_WHEAT</name>
<dbReference type="Gramene" id="TraesCLE_scaffold_053896_01G000400.1">
    <property type="protein sequence ID" value="TraesCLE_scaffold_053896_01G000400.1"/>
    <property type="gene ID" value="TraesCLE_scaffold_053896_01G000400"/>
</dbReference>
<dbReference type="PANTHER" id="PTHR33127:SF34">
    <property type="entry name" value="DUF295 DOMAIN-CONTAINING PROTEIN"/>
    <property type="match status" value="1"/>
</dbReference>
<dbReference type="Gramene" id="TraesCAD_scaffold_062863_01G000100.1">
    <property type="protein sequence ID" value="TraesCAD_scaffold_062863_01G000100.1"/>
    <property type="gene ID" value="TraesCAD_scaffold_062863_01G000100"/>
</dbReference>
<dbReference type="Gramene" id="TraesNOR4A03G02155230.1">
    <property type="protein sequence ID" value="TraesNOR4A03G02155230.1.CDS1"/>
    <property type="gene ID" value="TraesNOR4A03G02155230"/>
</dbReference>
<evidence type="ECO:0000313" key="2">
    <source>
        <dbReference type="EnsemblPlants" id="TraesCS4A02G253100.1.cds1"/>
    </source>
</evidence>
<dbReference type="AlphaFoldDB" id="A0A3B6HXU0"/>
<sequence length="390" mass="44176">MEELMKEAHALFCGGWSIKESQVFISTLQHLLTAATKTDDEPDAAKTTRCWATPQRWLLTLDTPSLRAALWNPSTKEKVELPSMEKDLPRNCKCLLSREPGSRAGCVVLVVVDDEPVIWFCLVGGERWSRHEYEIIVEKPRGSPNFRLVKKQSFEEAGCATNLISPDEETRTEYILEGHNWKRIRIPSDGHGSHRFQIWSIAAVDGKFYFDVSPSKLGVLDFLPGPTFTMMDTKGARVAWDSWELAFPHLAESRGRLYLFVIAHNSLASIALYKMDFSSLAWSKVDRVYDQVFFLGRLHFSASYSAWELGLTQCNVYYLGRTSCSTCSLPETNVGLAPTAYTGPICRLRCRAYTMCSPELVLVSPSAVARRNEEKNNVYLQSFRDMFVLV</sequence>
<dbReference type="Gramene" id="TraesWEE_scaffold_043613_01G000400.1">
    <property type="protein sequence ID" value="TraesWEE_scaffold_043613_01G000400.1"/>
    <property type="gene ID" value="TraesWEE_scaffold_043613_01G000400"/>
</dbReference>
<dbReference type="Gramene" id="TraesJUL4A03G02152430.1">
    <property type="protein sequence ID" value="TraesJUL4A03G02152430.1.CDS1"/>
    <property type="gene ID" value="TraesJUL4A03G02152430"/>
</dbReference>
<reference evidence="2" key="2">
    <citation type="submission" date="2018-10" db="UniProtKB">
        <authorList>
            <consortium name="EnsemblPlants"/>
        </authorList>
    </citation>
    <scope>IDENTIFICATION</scope>
</reference>
<dbReference type="OMA" id="SWELAFP"/>
<dbReference type="Pfam" id="PF03478">
    <property type="entry name" value="Beta-prop_KIB1-4"/>
    <property type="match status" value="2"/>
</dbReference>
<dbReference type="Gramene" id="TraesRN4A0100682200.1">
    <property type="protein sequence ID" value="TraesRN4A0100682200.1"/>
    <property type="gene ID" value="TraesRN4A0100682200"/>
</dbReference>
<dbReference type="Gramene" id="TraesLAC4A03G02086690.1">
    <property type="protein sequence ID" value="TraesLAC4A03G02086690.1.CDS1"/>
    <property type="gene ID" value="TraesLAC4A03G02086690"/>
</dbReference>
<dbReference type="Gramene" id="TraesMAC4A03G02132350.1">
    <property type="protein sequence ID" value="TraesMAC4A03G02132350.1.CDS1"/>
    <property type="gene ID" value="TraesMAC4A03G02132350"/>
</dbReference>
<accession>A0A3B6HXU0</accession>
<dbReference type="Gramene" id="TraesARI4A03G02170770.1">
    <property type="protein sequence ID" value="TraesARI4A03G02170770.1.CDS1"/>
    <property type="gene ID" value="TraesARI4A03G02170770"/>
</dbReference>
<dbReference type="Gramene" id="TraesCS4A02G253100.1">
    <property type="protein sequence ID" value="TraesCS4A02G253100.1.cds1"/>
    <property type="gene ID" value="TraesCS4A02G253100"/>
</dbReference>
<dbReference type="Gramene" id="TraesROB_scaffold_026156_01G000100.1">
    <property type="protein sequence ID" value="TraesROB_scaffold_026156_01G000100.1"/>
    <property type="gene ID" value="TraesROB_scaffold_026156_01G000100"/>
</dbReference>
<reference evidence="2" key="1">
    <citation type="submission" date="2018-08" db="EMBL/GenBank/DDBJ databases">
        <authorList>
            <person name="Rossello M."/>
        </authorList>
    </citation>
    <scope>NUCLEOTIDE SEQUENCE [LARGE SCALE GENOMIC DNA]</scope>
    <source>
        <strain evidence="2">cv. Chinese Spring</strain>
    </source>
</reference>
<evidence type="ECO:0000313" key="3">
    <source>
        <dbReference type="Proteomes" id="UP000019116"/>
    </source>
</evidence>
<dbReference type="EnsemblPlants" id="TraesCS4A02G253100.1">
    <property type="protein sequence ID" value="TraesCS4A02G253100.1.cds1"/>
    <property type="gene ID" value="TraesCS4A02G253100"/>
</dbReference>
<feature type="domain" description="KIB1-4 beta-propeller" evidence="1">
    <location>
        <begin position="42"/>
        <end position="134"/>
    </location>
</feature>
<organism evidence="2">
    <name type="scientific">Triticum aestivum</name>
    <name type="common">Wheat</name>
    <dbReference type="NCBI Taxonomy" id="4565"/>
    <lineage>
        <taxon>Eukaryota</taxon>
        <taxon>Viridiplantae</taxon>
        <taxon>Streptophyta</taxon>
        <taxon>Embryophyta</taxon>
        <taxon>Tracheophyta</taxon>
        <taxon>Spermatophyta</taxon>
        <taxon>Magnoliopsida</taxon>
        <taxon>Liliopsida</taxon>
        <taxon>Poales</taxon>
        <taxon>Poaceae</taxon>
        <taxon>BOP clade</taxon>
        <taxon>Pooideae</taxon>
        <taxon>Triticodae</taxon>
        <taxon>Triticeae</taxon>
        <taxon>Triticinae</taxon>
        <taxon>Triticum</taxon>
    </lineage>
</organism>
<dbReference type="PANTHER" id="PTHR33127">
    <property type="entry name" value="TRANSMEMBRANE PROTEIN"/>
    <property type="match status" value="1"/>
</dbReference>